<keyword evidence="2" id="KW-1185">Reference proteome</keyword>
<dbReference type="RefSeq" id="WP_127789833.1">
    <property type="nucleotide sequence ID" value="NZ_SACL01000011.1"/>
</dbReference>
<comment type="caution">
    <text evidence="1">The sequence shown here is derived from an EMBL/GenBank/DDBJ whole genome shotgun (WGS) entry which is preliminary data.</text>
</comment>
<reference evidence="1 2" key="1">
    <citation type="submission" date="2019-01" db="EMBL/GenBank/DDBJ databases">
        <authorList>
            <person name="Chen W.-M."/>
        </authorList>
    </citation>
    <scope>NUCLEOTIDE SEQUENCE [LARGE SCALE GENOMIC DNA]</scope>
    <source>
        <strain evidence="1 2">CCP-6</strain>
    </source>
</reference>
<dbReference type="EMBL" id="SACL01000011">
    <property type="protein sequence ID" value="RVT91415.1"/>
    <property type="molecule type" value="Genomic_DNA"/>
</dbReference>
<evidence type="ECO:0000313" key="2">
    <source>
        <dbReference type="Proteomes" id="UP000282957"/>
    </source>
</evidence>
<name>A0A437M1G5_9PROT</name>
<protein>
    <submittedName>
        <fullName evidence="1">Uncharacterized protein</fullName>
    </submittedName>
</protein>
<organism evidence="1 2">
    <name type="scientific">Rhodovarius crocodyli</name>
    <dbReference type="NCBI Taxonomy" id="1979269"/>
    <lineage>
        <taxon>Bacteria</taxon>
        <taxon>Pseudomonadati</taxon>
        <taxon>Pseudomonadota</taxon>
        <taxon>Alphaproteobacteria</taxon>
        <taxon>Acetobacterales</taxon>
        <taxon>Roseomonadaceae</taxon>
        <taxon>Rhodovarius</taxon>
    </lineage>
</organism>
<sequence>MSQSTVFPVKVDGIGAFTFRRRTIGDEIKIQAAYDEMVGGLAEPSSYLDSLATAMATYTVLANTWPGGWAPAEVKEMDAVMDDRIKDLLRVHGAFCLREDVFRPEGQRRFKALGQGSVADAGSVVPPQVQPAAE</sequence>
<accession>A0A437M1G5</accession>
<gene>
    <name evidence="1" type="ORF">EOD42_22430</name>
</gene>
<evidence type="ECO:0000313" key="1">
    <source>
        <dbReference type="EMBL" id="RVT91415.1"/>
    </source>
</evidence>
<dbReference type="OrthoDB" id="9801447at2"/>
<proteinExistence type="predicted"/>
<dbReference type="AlphaFoldDB" id="A0A437M1G5"/>
<dbReference type="Proteomes" id="UP000282957">
    <property type="component" value="Unassembled WGS sequence"/>
</dbReference>